<protein>
    <recommendedName>
        <fullName evidence="4">Large polyvalent protein associated domain-containing protein</fullName>
    </recommendedName>
</protein>
<keyword evidence="1" id="KW-0175">Coiled coil</keyword>
<evidence type="ECO:0000256" key="2">
    <source>
        <dbReference type="SAM" id="MobiDB-lite"/>
    </source>
</evidence>
<dbReference type="EMBL" id="LAZR01003818">
    <property type="protein sequence ID" value="KKN14423.1"/>
    <property type="molecule type" value="Genomic_DNA"/>
</dbReference>
<gene>
    <name evidence="3" type="ORF">LCGC14_0996230</name>
</gene>
<feature type="coiled-coil region" evidence="1">
    <location>
        <begin position="1471"/>
        <end position="1498"/>
    </location>
</feature>
<organism evidence="3">
    <name type="scientific">marine sediment metagenome</name>
    <dbReference type="NCBI Taxonomy" id="412755"/>
    <lineage>
        <taxon>unclassified sequences</taxon>
        <taxon>metagenomes</taxon>
        <taxon>ecological metagenomes</taxon>
    </lineage>
</organism>
<evidence type="ECO:0008006" key="4">
    <source>
        <dbReference type="Google" id="ProtNLM"/>
    </source>
</evidence>
<proteinExistence type="predicted"/>
<evidence type="ECO:0000313" key="3">
    <source>
        <dbReference type="EMBL" id="KKN14423.1"/>
    </source>
</evidence>
<name>A0A0F9RAK1_9ZZZZ</name>
<comment type="caution">
    <text evidence="3">The sequence shown here is derived from an EMBL/GenBank/DDBJ whole genome shotgun (WGS) entry which is preliminary data.</text>
</comment>
<feature type="coiled-coil region" evidence="1">
    <location>
        <begin position="931"/>
        <end position="987"/>
    </location>
</feature>
<evidence type="ECO:0000256" key="1">
    <source>
        <dbReference type="SAM" id="Coils"/>
    </source>
</evidence>
<feature type="region of interest" description="Disordered" evidence="2">
    <location>
        <begin position="386"/>
        <end position="469"/>
    </location>
</feature>
<accession>A0A0F9RAK1</accession>
<feature type="compositionally biased region" description="Basic and acidic residues" evidence="2">
    <location>
        <begin position="440"/>
        <end position="449"/>
    </location>
</feature>
<reference evidence="3" key="1">
    <citation type="journal article" date="2015" name="Nature">
        <title>Complex archaea that bridge the gap between prokaryotes and eukaryotes.</title>
        <authorList>
            <person name="Spang A."/>
            <person name="Saw J.H."/>
            <person name="Jorgensen S.L."/>
            <person name="Zaremba-Niedzwiedzka K."/>
            <person name="Martijn J."/>
            <person name="Lind A.E."/>
            <person name="van Eijk R."/>
            <person name="Schleper C."/>
            <person name="Guy L."/>
            <person name="Ettema T.J."/>
        </authorList>
    </citation>
    <scope>NUCLEOTIDE SEQUENCE</scope>
</reference>
<sequence length="1737" mass="194051">MSDRIEIDLSDLPSAPGVIPAAPRPSTLARTLKLDAESEATFQEWYAVQADALGLNADPDAPEQQYDYRAAWFAGEGPDKKGHWPSRFKMPDHPNRFVNGRDTMMEGAGEGELDLADLPDAPPRLGAPALRQAPRPGDWERFTRLFREAPEKTVARAQNAFAFAAAEGIPIGEAYRRHDEIAAAWGGQDMPTTPELVGGLMTFPIVAGLMSNPASTILGLATFQAMAEVESAVISWVKNERYQAFQNRGLVDLLPEDSAQLVDDVVELIDFVGKGLAAKGAFKKTPQVIEAVTKKIIVEHKLPRTFYVDPRELKRELQVGGVVGADEMTIIKEFGLSGAEYRRAVRDGLHVEIPAERVTIISDRPWWARVKKLFKLEPVQIREEIPAPPPRYTFGTGAAREGAPPEAPPARPRGAVSISELNEAATAPAGERPWRPSPAAERRPARPERGGPAAARPTPAPAGPVEPAVVPFDPLEELTPEMMERVNTLRGALDEEVFQAFTPLAREEAAWANSREELYETLSADLRANFDKALGSEGPGVAEMDELNGQLENLREETARIWGGEKPAEGMAPTPAPVAAEVVTTAEPVATMPPITAEVPTAEVPALPAVETVSSQDLYREYGEIEKTLYATGRTSADDLPLLARRQAVEDELVRRGVEDFKEFARGGAQGIPGEATDLEAIEEGAEKLSASELEWRAPVAHWRDRQVSEERWEAKFAERYRSTIENELAPEIAAAEPPLTMKAEETHYGTLTTTYSRAGSTWPEWASDRGWGKAHVVQALEKLLVGAKLGRRELDVASAAVEEARDRIILENTSGYLEDPAGQEAIENYVDALWAADSGEIDPAILDMLERKTDAAIKGTAEGELQAEVYAEYRDSPADRQAAEEVREQGRRHLDAIRRALNLPPKTADTKKVMRLVTGQTKIGGLVRERAALKASMRQAERAARKAAMEGRKAGVEREYERLKALESARRERKRTREQIMKLADRIMRPVASTVDFYYREAIEVFQAGLDPGFRMEKTLEQRRRTRSFLDSPKSVLKDMPLKLLRLLDKKALNEYTIEELETLAAEVDKLRALGRLKRQLALVEERREFEKTRNEIANNILAGQDYVFETEPVVASTRRVGPLRRGARVARAYSLRPSRIFDLIDGRKEFEGAAHRFFYDKVNDAEDFKLADIDVRLDKGKAKLKELGLTLADLVKTREIDGVKYTVDEMIDVYVGFLNPRKKLAIMFGNGIEELTGLRIIEALTKEEREIGQFVISEYEENYNRLRASHVELTNQELGYEENYTPMRRLDFSGKPMKAELADELLHRKNLKGGFVARGFTLSRQDVPAEYQKPIRLGAYSTWLEQVPKQEQFIHLAKPIKQLRKMISDEHIRDLVRRTHGDEFTEAVESYVNRVADPNVYRAFDAVENGMRMLRSHTAIAYLAYNMLTMGKQLPSLAFYLRDAGPLHLLASIARFTAAPFRSIEFVTSRDEQMKHRSLERELEELKRQDNALYLKIIKKVGRKGMVGIYAFDRVATTIGWLAVYNRNVNRVGEAAAGKMAQKATLRTQPAAASKDIAQLYATNEFLNALTQFTNQLNQIYNMSTYDMPSDFRRGRFYRAFLSTVGLVTSAIVIWMVSNRRVPEDSEDLKEAVSEQFINSIPIFGRAITAISSGFSASELPVFRIVGLAYRAATAKETAKKLRAALEGMAVFFGIPYIGLKRIVEAVGEGDPARLLGGKKEKGRKKFKSVRRVPR</sequence>